<dbReference type="Pfam" id="PF04932">
    <property type="entry name" value="Wzy_C"/>
    <property type="match status" value="1"/>
</dbReference>
<accession>A0AA92C4D8</accession>
<organism evidence="7 8">
    <name type="scientific">Rhizobium rhizogenes</name>
    <name type="common">Agrobacterium rhizogenes</name>
    <dbReference type="NCBI Taxonomy" id="359"/>
    <lineage>
        <taxon>Bacteria</taxon>
        <taxon>Pseudomonadati</taxon>
        <taxon>Pseudomonadota</taxon>
        <taxon>Alphaproteobacteria</taxon>
        <taxon>Hyphomicrobiales</taxon>
        <taxon>Rhizobiaceae</taxon>
        <taxon>Rhizobium/Agrobacterium group</taxon>
        <taxon>Rhizobium</taxon>
    </lineage>
</organism>
<evidence type="ECO:0000313" key="8">
    <source>
        <dbReference type="Proteomes" id="UP000244335"/>
    </source>
</evidence>
<gene>
    <name evidence="7" type="ORF">DC430_08735</name>
</gene>
<feature type="transmembrane region" description="Helical" evidence="5">
    <location>
        <begin position="329"/>
        <end position="348"/>
    </location>
</feature>
<dbReference type="InterPro" id="IPR007016">
    <property type="entry name" value="O-antigen_ligase-rel_domated"/>
</dbReference>
<feature type="transmembrane region" description="Helical" evidence="5">
    <location>
        <begin position="93"/>
        <end position="110"/>
    </location>
</feature>
<evidence type="ECO:0000256" key="3">
    <source>
        <dbReference type="ARBA" id="ARBA00022989"/>
    </source>
</evidence>
<dbReference type="EMBL" id="QDFR01000002">
    <property type="protein sequence ID" value="PVE55280.1"/>
    <property type="molecule type" value="Genomic_DNA"/>
</dbReference>
<feature type="transmembrane region" description="Helical" evidence="5">
    <location>
        <begin position="62"/>
        <end position="81"/>
    </location>
</feature>
<feature type="transmembrane region" description="Helical" evidence="5">
    <location>
        <begin position="230"/>
        <end position="252"/>
    </location>
</feature>
<dbReference type="GO" id="GO:0016020">
    <property type="term" value="C:membrane"/>
    <property type="evidence" value="ECO:0007669"/>
    <property type="project" value="UniProtKB-SubCell"/>
</dbReference>
<keyword evidence="3 5" id="KW-1133">Transmembrane helix</keyword>
<feature type="transmembrane region" description="Helical" evidence="5">
    <location>
        <begin position="38"/>
        <end position="55"/>
    </location>
</feature>
<dbReference type="AlphaFoldDB" id="A0AA92C4D8"/>
<evidence type="ECO:0000256" key="4">
    <source>
        <dbReference type="ARBA" id="ARBA00023136"/>
    </source>
</evidence>
<feature type="transmembrane region" description="Helical" evidence="5">
    <location>
        <begin position="117"/>
        <end position="136"/>
    </location>
</feature>
<feature type="transmembrane region" description="Helical" evidence="5">
    <location>
        <begin position="360"/>
        <end position="376"/>
    </location>
</feature>
<keyword evidence="4 5" id="KW-0472">Membrane</keyword>
<reference evidence="7 8" key="1">
    <citation type="submission" date="2018-04" db="EMBL/GenBank/DDBJ databases">
        <authorList>
            <person name="Hagen T."/>
        </authorList>
    </citation>
    <scope>NUCLEOTIDE SEQUENCE [LARGE SCALE GENOMIC DNA]</scope>
    <source>
        <strain evidence="7 8">TPD7009</strain>
    </source>
</reference>
<keyword evidence="2 5" id="KW-0812">Transmembrane</keyword>
<feature type="domain" description="O-antigen ligase-related" evidence="6">
    <location>
        <begin position="188"/>
        <end position="337"/>
    </location>
</feature>
<dbReference type="InterPro" id="IPR051533">
    <property type="entry name" value="WaaL-like"/>
</dbReference>
<feature type="transmembrane region" description="Helical" evidence="5">
    <location>
        <begin position="15"/>
        <end position="32"/>
    </location>
</feature>
<protein>
    <submittedName>
        <fullName evidence="7">Exopolysaccharide biosynthesis protein</fullName>
    </submittedName>
</protein>
<comment type="caution">
    <text evidence="7">The sequence shown here is derived from an EMBL/GenBank/DDBJ whole genome shotgun (WGS) entry which is preliminary data.</text>
</comment>
<sequence length="423" mass="46092">MRIAKSALIDPDRNGLYGTAAVALSFFVFAYSSKFGQISILAYYAVWLPLVVVDYRRVLGNYTRYLWIFAFGILAVLSSFWSDAMSVSLRASIQYMTHIVCALIAMRVISIKTLTRGALIGITIVLLYSLLFGTYLFDALDGTTSFVGAFSSKNQLGFYASLGVLFAAASVLVLRQRGLWLPIAGVAGLISAYSLLASQSATSAITTAAVVIMMAGLLPLWALSPGNRKMLFFAAVGLGGLFVVASLQFGLFDAILGVFGKDTTLTGRTYLWQQGIEAAKRAPIFGVGYQGFWVPGSSDAERLWDDFFISGRSGFHFHNTYIEVVVENGFVGLILLVMLLYGTLFGHLRSILMRNQDPQALILFSLCALFVVRSFVEIDIIFAYQIGSFLLFYAAGKLCLPRRTPAVTSPFLAGIAVRPLAGR</sequence>
<dbReference type="RefSeq" id="WP_116493550.1">
    <property type="nucleotide sequence ID" value="NZ_QDFR01000002.1"/>
</dbReference>
<evidence type="ECO:0000256" key="2">
    <source>
        <dbReference type="ARBA" id="ARBA00022692"/>
    </source>
</evidence>
<evidence type="ECO:0000256" key="5">
    <source>
        <dbReference type="SAM" id="Phobius"/>
    </source>
</evidence>
<feature type="transmembrane region" description="Helical" evidence="5">
    <location>
        <begin position="203"/>
        <end position="223"/>
    </location>
</feature>
<proteinExistence type="predicted"/>
<evidence type="ECO:0000259" key="6">
    <source>
        <dbReference type="Pfam" id="PF04932"/>
    </source>
</evidence>
<evidence type="ECO:0000256" key="1">
    <source>
        <dbReference type="ARBA" id="ARBA00004141"/>
    </source>
</evidence>
<comment type="subcellular location">
    <subcellularLocation>
        <location evidence="1">Membrane</location>
        <topology evidence="1">Multi-pass membrane protein</topology>
    </subcellularLocation>
</comment>
<feature type="transmembrane region" description="Helical" evidence="5">
    <location>
        <begin position="156"/>
        <end position="174"/>
    </location>
</feature>
<feature type="transmembrane region" description="Helical" evidence="5">
    <location>
        <begin position="179"/>
        <end position="197"/>
    </location>
</feature>
<name>A0AA92C4D8_RHIRH</name>
<dbReference type="PANTHER" id="PTHR37422">
    <property type="entry name" value="TEICHURONIC ACID BIOSYNTHESIS PROTEIN TUAE"/>
    <property type="match status" value="1"/>
</dbReference>
<evidence type="ECO:0000313" key="7">
    <source>
        <dbReference type="EMBL" id="PVE55280.1"/>
    </source>
</evidence>
<dbReference type="PANTHER" id="PTHR37422:SF13">
    <property type="entry name" value="LIPOPOLYSACCHARIDE BIOSYNTHESIS PROTEIN PA4999-RELATED"/>
    <property type="match status" value="1"/>
</dbReference>
<dbReference type="Proteomes" id="UP000244335">
    <property type="component" value="Unassembled WGS sequence"/>
</dbReference>